<dbReference type="NCBIfam" id="TIGR02937">
    <property type="entry name" value="sigma70-ECF"/>
    <property type="match status" value="1"/>
</dbReference>
<dbReference type="NCBIfam" id="TIGR02997">
    <property type="entry name" value="Sig70-cyanoRpoD"/>
    <property type="match status" value="1"/>
</dbReference>
<sequence length="331" mass="38244">MQPATINNKENSASAKQRLNTDTVRAFLVQIGRVPLLTREQEVFYAQQVKQLMQLLEIKEKLTIKIDSEPDFSVWADAVGMTESQLQETLDKCEFARQKMIEANLRLVVAIAKKYQHHNLEFVDLIQEGTLGLQRGVEKFDPDKGYKFSTYAYWWIRQAITRALDQKSRSIRLPIHVCQTLKKIKKARRDLTQELGRTPTIADIAESVALNPSQIQDYLHMSRQPVSLDLRVGEGQDTELQDLLEDTSSSIDDYVNHQSLRECLDEMLIELTPQQREVVNLHFGLSDGRELTLTEVAKRMDISHTRVRQLQRQAIARLRRKKMKVKSFIAN</sequence>
<evidence type="ECO:0000256" key="3">
    <source>
        <dbReference type="ARBA" id="ARBA00023082"/>
    </source>
</evidence>
<gene>
    <name evidence="7" type="ORF">IQ247_06605</name>
</gene>
<feature type="domain" description="RNA polymerase sigma-70" evidence="6">
    <location>
        <begin position="292"/>
        <end position="318"/>
    </location>
</feature>
<dbReference type="InterPro" id="IPR000943">
    <property type="entry name" value="RNA_pol_sigma70"/>
</dbReference>
<dbReference type="AlphaFoldDB" id="A0A8J7K1W4"/>
<dbReference type="PANTHER" id="PTHR30603">
    <property type="entry name" value="RNA POLYMERASE SIGMA FACTOR RPO"/>
    <property type="match status" value="1"/>
</dbReference>
<keyword evidence="5" id="KW-0804">Transcription</keyword>
<dbReference type="Pfam" id="PF04545">
    <property type="entry name" value="Sigma70_r4"/>
    <property type="match status" value="1"/>
</dbReference>
<evidence type="ECO:0000313" key="7">
    <source>
        <dbReference type="EMBL" id="MBE9212382.1"/>
    </source>
</evidence>
<dbReference type="PANTHER" id="PTHR30603:SF60">
    <property type="entry name" value="RNA POLYMERASE SIGMA FACTOR RPOD"/>
    <property type="match status" value="1"/>
</dbReference>
<evidence type="ECO:0000256" key="1">
    <source>
        <dbReference type="ARBA" id="ARBA00007788"/>
    </source>
</evidence>
<accession>A0A8J7K1W4</accession>
<evidence type="ECO:0000313" key="8">
    <source>
        <dbReference type="Proteomes" id="UP000620559"/>
    </source>
</evidence>
<dbReference type="Gene3D" id="1.10.601.10">
    <property type="entry name" value="RNA Polymerase Primary Sigma Factor"/>
    <property type="match status" value="2"/>
</dbReference>
<dbReference type="InterPro" id="IPR036388">
    <property type="entry name" value="WH-like_DNA-bd_sf"/>
</dbReference>
<dbReference type="InterPro" id="IPR007627">
    <property type="entry name" value="RNA_pol_sigma70_r2"/>
</dbReference>
<keyword evidence="4" id="KW-0238">DNA-binding</keyword>
<evidence type="ECO:0000256" key="4">
    <source>
        <dbReference type="ARBA" id="ARBA00023125"/>
    </source>
</evidence>
<dbReference type="InterPro" id="IPR013324">
    <property type="entry name" value="RNA_pol_sigma_r3/r4-like"/>
</dbReference>
<dbReference type="Proteomes" id="UP000620559">
    <property type="component" value="Unassembled WGS sequence"/>
</dbReference>
<dbReference type="EMBL" id="JADEWL010000013">
    <property type="protein sequence ID" value="MBE9212382.1"/>
    <property type="molecule type" value="Genomic_DNA"/>
</dbReference>
<evidence type="ECO:0000256" key="2">
    <source>
        <dbReference type="ARBA" id="ARBA00023015"/>
    </source>
</evidence>
<dbReference type="PRINTS" id="PR00046">
    <property type="entry name" value="SIGMA70FCT"/>
</dbReference>
<dbReference type="Gene3D" id="1.10.10.10">
    <property type="entry name" value="Winged helix-like DNA-binding domain superfamily/Winged helix DNA-binding domain"/>
    <property type="match status" value="2"/>
</dbReference>
<dbReference type="Pfam" id="PF00140">
    <property type="entry name" value="Sigma70_r1_2"/>
    <property type="match status" value="1"/>
</dbReference>
<dbReference type="InterPro" id="IPR013325">
    <property type="entry name" value="RNA_pol_sigma_r2"/>
</dbReference>
<name>A0A8J7K1W4_9CYAN</name>
<dbReference type="Pfam" id="PF04539">
    <property type="entry name" value="Sigma70_r3"/>
    <property type="match status" value="1"/>
</dbReference>
<dbReference type="InterPro" id="IPR014284">
    <property type="entry name" value="RNA_pol_sigma-70_dom"/>
</dbReference>
<keyword evidence="3" id="KW-0731">Sigma factor</keyword>
<evidence type="ECO:0000259" key="6">
    <source>
        <dbReference type="PROSITE" id="PS00716"/>
    </source>
</evidence>
<keyword evidence="2" id="KW-0805">Transcription regulation</keyword>
<dbReference type="CDD" id="cd06171">
    <property type="entry name" value="Sigma70_r4"/>
    <property type="match status" value="1"/>
</dbReference>
<organism evidence="7 8">
    <name type="scientific">Plectonema cf. radiosum LEGE 06105</name>
    <dbReference type="NCBI Taxonomy" id="945769"/>
    <lineage>
        <taxon>Bacteria</taxon>
        <taxon>Bacillati</taxon>
        <taxon>Cyanobacteriota</taxon>
        <taxon>Cyanophyceae</taxon>
        <taxon>Oscillatoriophycideae</taxon>
        <taxon>Oscillatoriales</taxon>
        <taxon>Microcoleaceae</taxon>
        <taxon>Plectonema</taxon>
    </lineage>
</organism>
<dbReference type="InterPro" id="IPR017848">
    <property type="entry name" value="RNA_pol_sigma_RpoD/SigA_cyanob"/>
</dbReference>
<dbReference type="GO" id="GO:0006352">
    <property type="term" value="P:DNA-templated transcription initiation"/>
    <property type="evidence" value="ECO:0007669"/>
    <property type="project" value="InterPro"/>
</dbReference>
<dbReference type="SUPFAM" id="SSF88659">
    <property type="entry name" value="Sigma3 and sigma4 domains of RNA polymerase sigma factors"/>
    <property type="match status" value="2"/>
</dbReference>
<evidence type="ECO:0000256" key="5">
    <source>
        <dbReference type="ARBA" id="ARBA00023163"/>
    </source>
</evidence>
<reference evidence="7" key="1">
    <citation type="submission" date="2020-10" db="EMBL/GenBank/DDBJ databases">
        <authorList>
            <person name="Castelo-Branco R."/>
            <person name="Eusebio N."/>
            <person name="Adriana R."/>
            <person name="Vieira A."/>
            <person name="Brugerolle De Fraissinette N."/>
            <person name="Rezende De Castro R."/>
            <person name="Schneider M.P."/>
            <person name="Vasconcelos V."/>
            <person name="Leao P.N."/>
        </authorList>
    </citation>
    <scope>NUCLEOTIDE SEQUENCE</scope>
    <source>
        <strain evidence="7">LEGE 06105</strain>
    </source>
</reference>
<dbReference type="GO" id="GO:0016987">
    <property type="term" value="F:sigma factor activity"/>
    <property type="evidence" value="ECO:0007669"/>
    <property type="project" value="UniProtKB-KW"/>
</dbReference>
<dbReference type="GO" id="GO:0003677">
    <property type="term" value="F:DNA binding"/>
    <property type="evidence" value="ECO:0007669"/>
    <property type="project" value="UniProtKB-KW"/>
</dbReference>
<comment type="caution">
    <text evidence="7">The sequence shown here is derived from an EMBL/GenBank/DDBJ whole genome shotgun (WGS) entry which is preliminary data.</text>
</comment>
<dbReference type="InterPro" id="IPR050239">
    <property type="entry name" value="Sigma-70_RNA_pol_init_factors"/>
</dbReference>
<proteinExistence type="inferred from homology"/>
<protein>
    <submittedName>
        <fullName evidence="7">RNA polymerase sigma factor, RpoD/SigA family</fullName>
    </submittedName>
</protein>
<dbReference type="PROSITE" id="PS00716">
    <property type="entry name" value="SIGMA70_2"/>
    <property type="match status" value="1"/>
</dbReference>
<dbReference type="InterPro" id="IPR007624">
    <property type="entry name" value="RNA_pol_sigma70_r3"/>
</dbReference>
<dbReference type="InterPro" id="IPR007630">
    <property type="entry name" value="RNA_pol_sigma70_r4"/>
</dbReference>
<comment type="similarity">
    <text evidence="1">Belongs to the sigma-70 factor family.</text>
</comment>
<dbReference type="Pfam" id="PF04542">
    <property type="entry name" value="Sigma70_r2"/>
    <property type="match status" value="1"/>
</dbReference>
<dbReference type="InterPro" id="IPR009042">
    <property type="entry name" value="RNA_pol_sigma70_r1_2"/>
</dbReference>
<dbReference type="SUPFAM" id="SSF88946">
    <property type="entry name" value="Sigma2 domain of RNA polymerase sigma factors"/>
    <property type="match status" value="1"/>
</dbReference>
<keyword evidence="8" id="KW-1185">Reference proteome</keyword>
<dbReference type="RefSeq" id="WP_193918262.1">
    <property type="nucleotide sequence ID" value="NZ_JADEWL010000013.1"/>
</dbReference>